<dbReference type="Proteomes" id="UP000632195">
    <property type="component" value="Unassembled WGS sequence"/>
</dbReference>
<accession>A0AA37F8U5</accession>
<evidence type="ECO:0000313" key="1">
    <source>
        <dbReference type="EMBL" id="GGM68286.1"/>
    </source>
</evidence>
<dbReference type="AlphaFoldDB" id="A0AA37F8U5"/>
<organism evidence="1 2">
    <name type="scientific">Thermogymnomonas acidicola</name>
    <dbReference type="NCBI Taxonomy" id="399579"/>
    <lineage>
        <taxon>Archaea</taxon>
        <taxon>Methanobacteriati</taxon>
        <taxon>Thermoplasmatota</taxon>
        <taxon>Thermoplasmata</taxon>
        <taxon>Thermoplasmatales</taxon>
        <taxon>Thermogymnomonas</taxon>
    </lineage>
</organism>
<proteinExistence type="predicted"/>
<comment type="caution">
    <text evidence="1">The sequence shown here is derived from an EMBL/GenBank/DDBJ whole genome shotgun (WGS) entry which is preliminary data.</text>
</comment>
<protein>
    <submittedName>
        <fullName evidence="1">Uncharacterized protein</fullName>
    </submittedName>
</protein>
<reference evidence="1" key="2">
    <citation type="submission" date="2022-09" db="EMBL/GenBank/DDBJ databases">
        <authorList>
            <person name="Sun Q."/>
            <person name="Ohkuma M."/>
        </authorList>
    </citation>
    <scope>NUCLEOTIDE SEQUENCE</scope>
    <source>
        <strain evidence="1">JCM 13583</strain>
    </source>
</reference>
<reference evidence="1" key="1">
    <citation type="journal article" date="2014" name="Int. J. Syst. Evol. Microbiol.">
        <title>Complete genome sequence of Corynebacterium casei LMG S-19264T (=DSM 44701T), isolated from a smear-ripened cheese.</title>
        <authorList>
            <consortium name="US DOE Joint Genome Institute (JGI-PGF)"/>
            <person name="Walter F."/>
            <person name="Albersmeier A."/>
            <person name="Kalinowski J."/>
            <person name="Ruckert C."/>
        </authorList>
    </citation>
    <scope>NUCLEOTIDE SEQUENCE</scope>
    <source>
        <strain evidence="1">JCM 13583</strain>
    </source>
</reference>
<dbReference type="EMBL" id="BMNY01000001">
    <property type="protein sequence ID" value="GGM68286.1"/>
    <property type="molecule type" value="Genomic_DNA"/>
</dbReference>
<sequence length="143" mass="15251">MAPVVEVVHASSNPLSALSLGSWQVDQRAVHNWGVNSSAVEQWFNVSWGSNQAEEAGAVDFPYQFMYGNFYMNGKLVAQPISINVHINWAVVGNYPAVSILGAPGDGATPLGAPSGEAISTGIGSGAIGYFSGYPFHIYYRIR</sequence>
<name>A0AA37F8U5_9ARCH</name>
<evidence type="ECO:0000313" key="2">
    <source>
        <dbReference type="Proteomes" id="UP000632195"/>
    </source>
</evidence>
<gene>
    <name evidence="1" type="ORF">GCM10007108_03000</name>
</gene>
<keyword evidence="2" id="KW-1185">Reference proteome</keyword>